<feature type="region of interest" description="Disordered" evidence="1">
    <location>
        <begin position="351"/>
        <end position="373"/>
    </location>
</feature>
<dbReference type="PATRIC" id="fig|396597.7.peg.2018"/>
<feature type="compositionally biased region" description="Low complexity" evidence="1">
    <location>
        <begin position="71"/>
        <end position="99"/>
    </location>
</feature>
<dbReference type="Pfam" id="PF11860">
    <property type="entry name" value="Muramidase"/>
    <property type="match status" value="1"/>
</dbReference>
<evidence type="ECO:0000256" key="1">
    <source>
        <dbReference type="SAM" id="MobiDB-lite"/>
    </source>
</evidence>
<organism evidence="3 4">
    <name type="scientific">Burkholderia ambifaria MEX-5</name>
    <dbReference type="NCBI Taxonomy" id="396597"/>
    <lineage>
        <taxon>Bacteria</taxon>
        <taxon>Pseudomonadati</taxon>
        <taxon>Pseudomonadota</taxon>
        <taxon>Betaproteobacteria</taxon>
        <taxon>Burkholderiales</taxon>
        <taxon>Burkholderiaceae</taxon>
        <taxon>Burkholderia</taxon>
        <taxon>Burkholderia cepacia complex</taxon>
    </lineage>
</organism>
<dbReference type="RefSeq" id="WP_006761338.1">
    <property type="nucleotide sequence ID" value="NZ_ABLK01000262.1"/>
</dbReference>
<name>B1TCR0_9BURK</name>
<proteinExistence type="predicted"/>
<evidence type="ECO:0000313" key="3">
    <source>
        <dbReference type="EMBL" id="EDT38646.1"/>
    </source>
</evidence>
<sequence length="373" mass="40712">MANADQTKDTTTKAAVVSLVEVMFLFRDILQAPIEGLSVQLKAGTGTPPAPPWTTGPDPTKVQEPPPAPAPSAASAPEAAPIPAAAPAQAASGSSQAGSTEKPAAPPPPVSDNTLQVTSDKDGYAVTITNAVRNQPIDVFVKNRRGEYAWKAKVVPKKDINSFTIVSPEYHIEATTKLTPKEEFEQELRLPVLNKGEIMTIDRLIKDFGPYITWSQKVTEQGMVKKDFPTKTKEVSIDPKTHKKKTKITIEHHYKVVETGKPRTVAFNVLGSRLNYPKTLEISDDKYKQVAKDLACEVAAIKAVAMTESSGAGFCANGLPKILYERHMFMRASLPKERRFERPSLLKKEKNPFPKIPQPLFSGSRRIFGGGEG</sequence>
<accession>B1TCR0</accession>
<reference evidence="3 4" key="1">
    <citation type="submission" date="2008-03" db="EMBL/GenBank/DDBJ databases">
        <title>Sequencing of the draft genome and assembly of Burkholderia ambifaria MEX-5.</title>
        <authorList>
            <consortium name="US DOE Joint Genome Institute (JGI-PGF)"/>
            <person name="Copeland A."/>
            <person name="Lucas S."/>
            <person name="Lapidus A."/>
            <person name="Glavina del Rio T."/>
            <person name="Dalin E."/>
            <person name="Tice H."/>
            <person name="Bruce D."/>
            <person name="Goodwin L."/>
            <person name="Pitluck S."/>
            <person name="Larimer F."/>
            <person name="Land M.L."/>
            <person name="Hauser L."/>
            <person name="Tiedje J."/>
            <person name="Richardson P."/>
        </authorList>
    </citation>
    <scope>NUCLEOTIDE SEQUENCE [LARGE SCALE GENOMIC DNA]</scope>
    <source>
        <strain evidence="3 4">MEX-5</strain>
    </source>
</reference>
<feature type="domain" description="N-acetylmuramidase" evidence="2">
    <location>
        <begin position="297"/>
        <end position="337"/>
    </location>
</feature>
<gene>
    <name evidence="3" type="ORF">BamMEX5DRAFT_5576</name>
</gene>
<protein>
    <recommendedName>
        <fullName evidence="2">N-acetylmuramidase domain-containing protein</fullName>
    </recommendedName>
</protein>
<evidence type="ECO:0000313" key="4">
    <source>
        <dbReference type="Proteomes" id="UP000004814"/>
    </source>
</evidence>
<comment type="caution">
    <text evidence="3">The sequence shown here is derived from an EMBL/GenBank/DDBJ whole genome shotgun (WGS) entry which is preliminary data.</text>
</comment>
<dbReference type="InterPro" id="IPR024408">
    <property type="entry name" value="Muramidase"/>
</dbReference>
<feature type="region of interest" description="Disordered" evidence="1">
    <location>
        <begin position="43"/>
        <end position="117"/>
    </location>
</feature>
<dbReference type="AlphaFoldDB" id="B1TCR0"/>
<evidence type="ECO:0000259" key="2">
    <source>
        <dbReference type="Pfam" id="PF11860"/>
    </source>
</evidence>
<dbReference type="EMBL" id="ABLK01000262">
    <property type="protein sequence ID" value="EDT38646.1"/>
    <property type="molecule type" value="Genomic_DNA"/>
</dbReference>
<dbReference type="Proteomes" id="UP000004814">
    <property type="component" value="Unassembled WGS sequence"/>
</dbReference>